<comment type="caution">
    <text evidence="3">The sequence shown here is derived from an EMBL/GenBank/DDBJ whole genome shotgun (WGS) entry which is preliminary data.</text>
</comment>
<dbReference type="InterPro" id="IPR010131">
    <property type="entry name" value="MdtP/NodT-like"/>
</dbReference>
<keyword evidence="2" id="KW-0812">Transmembrane</keyword>
<dbReference type="PANTHER" id="PTHR30203">
    <property type="entry name" value="OUTER MEMBRANE CATION EFFLUX PROTEIN"/>
    <property type="match status" value="1"/>
</dbReference>
<dbReference type="PROSITE" id="PS51257">
    <property type="entry name" value="PROKAR_LIPOPROTEIN"/>
    <property type="match status" value="1"/>
</dbReference>
<keyword evidence="2" id="KW-0732">Signal</keyword>
<proteinExistence type="inferred from homology"/>
<dbReference type="Proteomes" id="UP000028824">
    <property type="component" value="Unassembled WGS sequence"/>
</dbReference>
<gene>
    <name evidence="3" type="ORF">CG50_08355</name>
</gene>
<dbReference type="EMBL" id="JFZB01000038">
    <property type="protein sequence ID" value="KFI24668.1"/>
    <property type="molecule type" value="Genomic_DNA"/>
</dbReference>
<feature type="chain" id="PRO_5001433107" evidence="2">
    <location>
        <begin position="22"/>
        <end position="464"/>
    </location>
</feature>
<sequence length="464" mass="49082">MARPLGRRNLLMWSAATLALAGCADVNYLAPTADVAGKFDAAAPGRDTSPEARMWWRAFRDPQLDQLIAAGNARNLTLQQAIAAIDEAQASVASVNGNDLPQVQASAGAQRALSADAAASGGAITTSTYITPSFSWLLDIFGANRNARKAAAAQLDAAYLSADVARLTIESSIAAAYVNLRYFQESIALTNRSIASRKRSLELTQTQFNLGSASKLDVLQADQLVAEGEATLPAYETGFDQSLAQLAMLTAQRSADLRTRLTRSAPQPSARFKPSVGVPADVVRDRPDVRMAERNYAAAAYGVGVAKAAFYPSVSLSGSITPLHVSSPGKSSISYWAIGPAINLPIFTGGQNMANLKASESRAVQARLGWEQSVLKAISEVESGLAAYNRDGRNIAAQQRLVSISKETTELSRSSYEIGEGTFINVLDSERAYLAAQQSLATAVRQQATDYVTLSVAAAGGTAR</sequence>
<dbReference type="PANTHER" id="PTHR30203:SF32">
    <property type="entry name" value="CATION EFFLUX SYSTEM PROTEIN CUSC"/>
    <property type="match status" value="1"/>
</dbReference>
<organism evidence="3 4">
    <name type="scientific">Paenirhodobacter enshiensis</name>
    <dbReference type="NCBI Taxonomy" id="1105367"/>
    <lineage>
        <taxon>Bacteria</taxon>
        <taxon>Pseudomonadati</taxon>
        <taxon>Pseudomonadota</taxon>
        <taxon>Alphaproteobacteria</taxon>
        <taxon>Rhodobacterales</taxon>
        <taxon>Rhodobacter group</taxon>
        <taxon>Paenirhodobacter</taxon>
    </lineage>
</organism>
<dbReference type="PROSITE" id="PS51318">
    <property type="entry name" value="TAT"/>
    <property type="match status" value="1"/>
</dbReference>
<dbReference type="Gene3D" id="1.20.1600.10">
    <property type="entry name" value="Outer membrane efflux proteins (OEP)"/>
    <property type="match status" value="1"/>
</dbReference>
<evidence type="ECO:0000256" key="2">
    <source>
        <dbReference type="RuleBase" id="RU362097"/>
    </source>
</evidence>
<dbReference type="AlphaFoldDB" id="A0A086XRL8"/>
<keyword evidence="2" id="KW-0449">Lipoprotein</keyword>
<reference evidence="3 4" key="1">
    <citation type="submission" date="2014-03" db="EMBL/GenBank/DDBJ databases">
        <title>Genome of Paenirhodobacter enshiensis DW2-9.</title>
        <authorList>
            <person name="Wang D."/>
            <person name="Wang G."/>
        </authorList>
    </citation>
    <scope>NUCLEOTIDE SEQUENCE [LARGE SCALE GENOMIC DNA]</scope>
    <source>
        <strain evidence="3 4">DW2-9</strain>
    </source>
</reference>
<comment type="subcellular location">
    <subcellularLocation>
        <location evidence="2">Cell membrane</location>
        <topology evidence="2">Lipid-anchor</topology>
    </subcellularLocation>
</comment>
<evidence type="ECO:0000256" key="1">
    <source>
        <dbReference type="ARBA" id="ARBA00007613"/>
    </source>
</evidence>
<dbReference type="SUPFAM" id="SSF56954">
    <property type="entry name" value="Outer membrane efflux proteins (OEP)"/>
    <property type="match status" value="1"/>
</dbReference>
<dbReference type="InterPro" id="IPR006311">
    <property type="entry name" value="TAT_signal"/>
</dbReference>
<feature type="signal peptide" evidence="2">
    <location>
        <begin position="1"/>
        <end position="21"/>
    </location>
</feature>
<protein>
    <submittedName>
        <fullName evidence="3">RND transporter</fullName>
    </submittedName>
</protein>
<dbReference type="OrthoDB" id="7181739at2"/>
<dbReference type="Gene3D" id="2.20.200.10">
    <property type="entry name" value="Outer membrane efflux proteins (OEP)"/>
    <property type="match status" value="1"/>
</dbReference>
<dbReference type="GO" id="GO:0015562">
    <property type="term" value="F:efflux transmembrane transporter activity"/>
    <property type="evidence" value="ECO:0007669"/>
    <property type="project" value="InterPro"/>
</dbReference>
<name>A0A086XRL8_9RHOB</name>
<evidence type="ECO:0000313" key="4">
    <source>
        <dbReference type="Proteomes" id="UP000028824"/>
    </source>
</evidence>
<keyword evidence="2" id="KW-0564">Palmitate</keyword>
<dbReference type="eggNOG" id="COG1538">
    <property type="taxonomic scope" value="Bacteria"/>
</dbReference>
<dbReference type="NCBIfam" id="TIGR01845">
    <property type="entry name" value="outer_NodT"/>
    <property type="match status" value="1"/>
</dbReference>
<keyword evidence="2" id="KW-1134">Transmembrane beta strand</keyword>
<accession>A0A086XRL8</accession>
<dbReference type="InterPro" id="IPR003423">
    <property type="entry name" value="OMP_efflux"/>
</dbReference>
<dbReference type="Pfam" id="PF02321">
    <property type="entry name" value="OEP"/>
    <property type="match status" value="2"/>
</dbReference>
<dbReference type="GO" id="GO:0005886">
    <property type="term" value="C:plasma membrane"/>
    <property type="evidence" value="ECO:0007669"/>
    <property type="project" value="UniProtKB-SubCell"/>
</dbReference>
<comment type="similarity">
    <text evidence="1 2">Belongs to the outer membrane factor (OMF) (TC 1.B.17) family.</text>
</comment>
<dbReference type="STRING" id="1105367.CG50_08355"/>
<keyword evidence="4" id="KW-1185">Reference proteome</keyword>
<evidence type="ECO:0000313" key="3">
    <source>
        <dbReference type="EMBL" id="KFI24668.1"/>
    </source>
</evidence>
<keyword evidence="2" id="KW-0472">Membrane</keyword>